<dbReference type="Proteomes" id="UP000294588">
    <property type="component" value="Unassembled WGS sequence"/>
</dbReference>
<keyword evidence="2" id="KW-1185">Reference proteome</keyword>
<protein>
    <submittedName>
        <fullName evidence="1">Ribonuclease HIII</fullName>
    </submittedName>
</protein>
<accession>A0AC61QLA4</accession>
<evidence type="ECO:0000313" key="1">
    <source>
        <dbReference type="EMBL" id="TDF74723.1"/>
    </source>
</evidence>
<comment type="caution">
    <text evidence="1">The sequence shown here is derived from an EMBL/GenBank/DDBJ whole genome shotgun (WGS) entry which is preliminary data.</text>
</comment>
<gene>
    <name evidence="1" type="primary">rnhC</name>
    <name evidence="1" type="ORF">E0946_01165</name>
</gene>
<evidence type="ECO:0000313" key="2">
    <source>
        <dbReference type="Proteomes" id="UP000294588"/>
    </source>
</evidence>
<name>A0AC61QLA4_9BACT</name>
<sequence length="316" mass="36069">MEKIIEEYLANFLPELAQRGIRITGQRGINYGIQLNLSKEEQHSVLNIYYSEKRGLSKVLGGKDNKLKTELQEMIKDKVESEGRFHSWEHWIGSDECGKGDYFGSLVVAAFALDSDMLEDLKDWGVMDSKSLTKTQITNIAQKLYSNYPSRISCIVLKPLKYNEIIADMQLQGKNLNDLLAWQHSTAILALLERIPNIQGILVDQFSRSKKVAHYLKKRDVSIPVEERPKAETDPAVAAASIIARYQFLQQREAMNNYYGMKFPLGSGKNVIETAKNFADKYGWNRLSEVAKLHFITSRSVRQRTIFDNSTDSTHK</sequence>
<dbReference type="EMBL" id="SMOG01000001">
    <property type="protein sequence ID" value="TDF74723.1"/>
    <property type="molecule type" value="Genomic_DNA"/>
</dbReference>
<proteinExistence type="predicted"/>
<reference evidence="1" key="1">
    <citation type="submission" date="2019-03" db="EMBL/GenBank/DDBJ databases">
        <title>Candidatus Syntrophosphaera thermopropionivorans: a novel player in syntrophic propionate oxidation during anaerobic digestion.</title>
        <authorList>
            <person name="Dyksma S."/>
        </authorList>
    </citation>
    <scope>NUCLEOTIDE SEQUENCE</scope>
    <source>
        <strain evidence="1">W5</strain>
    </source>
</reference>
<organism evidence="1 2">
    <name type="scientific">Candidatus Syntrophosphaera thermopropionivorans</name>
    <dbReference type="NCBI Taxonomy" id="2593015"/>
    <lineage>
        <taxon>Bacteria</taxon>
        <taxon>Pseudomonadati</taxon>
        <taxon>Candidatus Cloacimonadota</taxon>
        <taxon>Candidatus Cloacimonadia</taxon>
        <taxon>Candidatus Cloacimonadales</taxon>
        <taxon>Candidatus Cloacimonadaceae</taxon>
        <taxon>Candidatus Syntrophosphaera</taxon>
    </lineage>
</organism>